<dbReference type="InterPro" id="IPR013325">
    <property type="entry name" value="RNA_pol_sigma_r2"/>
</dbReference>
<dbReference type="EMBL" id="FOEH01000001">
    <property type="protein sequence ID" value="SEP60537.1"/>
    <property type="molecule type" value="Genomic_DNA"/>
</dbReference>
<keyword evidence="8" id="KW-1185">Reference proteome</keyword>
<dbReference type="PANTHER" id="PTHR43133:SF51">
    <property type="entry name" value="RNA POLYMERASE SIGMA FACTOR"/>
    <property type="match status" value="1"/>
</dbReference>
<dbReference type="Gene3D" id="1.10.10.10">
    <property type="entry name" value="Winged helix-like DNA-binding domain superfamily/Winged helix DNA-binding domain"/>
    <property type="match status" value="1"/>
</dbReference>
<keyword evidence="3" id="KW-0731">Sigma factor</keyword>
<sequence>MNVVSEFKKAKKGNSRAFERLIVEHKTLMFRAAMSVLHNEEDSADAIQEAILKAYRSLHSLREPDLFKTWLLRIVMNESYQIIRKNKKVTTLEDWNQPLITEQGYQQVEVDQMLRLLPEDQAQLLTMFYIEGMTSNDLAQILQIPENTVKTRIKRSKEKIRNLYEEEEATKWKNGKNL</sequence>
<name>A0A1H8Z8E7_9BACI</name>
<feature type="domain" description="RNA polymerase sigma factor 70 region 4 type 2" evidence="6">
    <location>
        <begin position="109"/>
        <end position="160"/>
    </location>
</feature>
<dbReference type="RefSeq" id="WP_092501724.1">
    <property type="nucleotide sequence ID" value="NZ_FOEH01000001.1"/>
</dbReference>
<dbReference type="InterPro" id="IPR013249">
    <property type="entry name" value="RNA_pol_sigma70_r4_t2"/>
</dbReference>
<comment type="similarity">
    <text evidence="1">Belongs to the sigma-70 factor family. ECF subfamily.</text>
</comment>
<accession>A0A1H8Z8E7</accession>
<evidence type="ECO:0000256" key="1">
    <source>
        <dbReference type="ARBA" id="ARBA00010641"/>
    </source>
</evidence>
<dbReference type="InterPro" id="IPR014284">
    <property type="entry name" value="RNA_pol_sigma-70_dom"/>
</dbReference>
<dbReference type="SUPFAM" id="SSF88659">
    <property type="entry name" value="Sigma3 and sigma4 domains of RNA polymerase sigma factors"/>
    <property type="match status" value="1"/>
</dbReference>
<evidence type="ECO:0000259" key="5">
    <source>
        <dbReference type="Pfam" id="PF04542"/>
    </source>
</evidence>
<evidence type="ECO:0000256" key="2">
    <source>
        <dbReference type="ARBA" id="ARBA00023015"/>
    </source>
</evidence>
<protein>
    <submittedName>
        <fullName evidence="7">RNA polymerase sigma-70 factor, ECF subfamily</fullName>
    </submittedName>
</protein>
<evidence type="ECO:0000313" key="7">
    <source>
        <dbReference type="EMBL" id="SEP60537.1"/>
    </source>
</evidence>
<organism evidence="7 8">
    <name type="scientific">Virgibacillus subterraneus</name>
    <dbReference type="NCBI Taxonomy" id="621109"/>
    <lineage>
        <taxon>Bacteria</taxon>
        <taxon>Bacillati</taxon>
        <taxon>Bacillota</taxon>
        <taxon>Bacilli</taxon>
        <taxon>Bacillales</taxon>
        <taxon>Bacillaceae</taxon>
        <taxon>Virgibacillus</taxon>
    </lineage>
</organism>
<evidence type="ECO:0000259" key="6">
    <source>
        <dbReference type="Pfam" id="PF08281"/>
    </source>
</evidence>
<gene>
    <name evidence="7" type="ORF">SAMN05216232_0323</name>
</gene>
<evidence type="ECO:0000313" key="8">
    <source>
        <dbReference type="Proteomes" id="UP000198733"/>
    </source>
</evidence>
<dbReference type="InterPro" id="IPR039425">
    <property type="entry name" value="RNA_pol_sigma-70-like"/>
</dbReference>
<comment type="caution">
    <text evidence="7">The sequence shown here is derived from an EMBL/GenBank/DDBJ whole genome shotgun (WGS) entry which is preliminary data.</text>
</comment>
<evidence type="ECO:0000256" key="4">
    <source>
        <dbReference type="ARBA" id="ARBA00023163"/>
    </source>
</evidence>
<feature type="domain" description="RNA polymerase sigma-70 region 2" evidence="5">
    <location>
        <begin position="21"/>
        <end position="88"/>
    </location>
</feature>
<dbReference type="NCBIfam" id="TIGR02937">
    <property type="entry name" value="sigma70-ECF"/>
    <property type="match status" value="1"/>
</dbReference>
<dbReference type="Proteomes" id="UP000198733">
    <property type="component" value="Unassembled WGS sequence"/>
</dbReference>
<dbReference type="InterPro" id="IPR007627">
    <property type="entry name" value="RNA_pol_sigma70_r2"/>
</dbReference>
<dbReference type="InterPro" id="IPR013324">
    <property type="entry name" value="RNA_pol_sigma_r3/r4-like"/>
</dbReference>
<dbReference type="CDD" id="cd06171">
    <property type="entry name" value="Sigma70_r4"/>
    <property type="match status" value="1"/>
</dbReference>
<evidence type="ECO:0000256" key="3">
    <source>
        <dbReference type="ARBA" id="ARBA00023082"/>
    </source>
</evidence>
<dbReference type="SUPFAM" id="SSF88946">
    <property type="entry name" value="Sigma2 domain of RNA polymerase sigma factors"/>
    <property type="match status" value="1"/>
</dbReference>
<keyword evidence="4" id="KW-0804">Transcription</keyword>
<dbReference type="Pfam" id="PF08281">
    <property type="entry name" value="Sigma70_r4_2"/>
    <property type="match status" value="1"/>
</dbReference>
<dbReference type="Gene3D" id="1.10.1740.10">
    <property type="match status" value="1"/>
</dbReference>
<dbReference type="InterPro" id="IPR036388">
    <property type="entry name" value="WH-like_DNA-bd_sf"/>
</dbReference>
<dbReference type="Pfam" id="PF04542">
    <property type="entry name" value="Sigma70_r2"/>
    <property type="match status" value="1"/>
</dbReference>
<reference evidence="7 8" key="1">
    <citation type="submission" date="2016-10" db="EMBL/GenBank/DDBJ databases">
        <authorList>
            <person name="Varghese N."/>
            <person name="Submissions S."/>
        </authorList>
    </citation>
    <scope>NUCLEOTIDE SEQUENCE [LARGE SCALE GENOMIC DNA]</scope>
    <source>
        <strain evidence="7 8">CGMCC 1.7734</strain>
    </source>
</reference>
<proteinExistence type="inferred from homology"/>
<dbReference type="PANTHER" id="PTHR43133">
    <property type="entry name" value="RNA POLYMERASE ECF-TYPE SIGMA FACTO"/>
    <property type="match status" value="1"/>
</dbReference>
<keyword evidence="2" id="KW-0805">Transcription regulation</keyword>